<dbReference type="RefSeq" id="WP_145352139.1">
    <property type="nucleotide sequence ID" value="NZ_CP036262.1"/>
</dbReference>
<protein>
    <recommendedName>
        <fullName evidence="3">Sulfatase</fullName>
    </recommendedName>
</protein>
<organism evidence="1 2">
    <name type="scientific">Roseimaritima multifibrata</name>
    <dbReference type="NCBI Taxonomy" id="1930274"/>
    <lineage>
        <taxon>Bacteria</taxon>
        <taxon>Pseudomonadati</taxon>
        <taxon>Planctomycetota</taxon>
        <taxon>Planctomycetia</taxon>
        <taxon>Pirellulales</taxon>
        <taxon>Pirellulaceae</taxon>
        <taxon>Roseimaritima</taxon>
    </lineage>
</organism>
<dbReference type="InterPro" id="IPR017850">
    <property type="entry name" value="Alkaline_phosphatase_core_sf"/>
</dbReference>
<dbReference type="Gene3D" id="3.40.720.10">
    <property type="entry name" value="Alkaline Phosphatase, subunit A"/>
    <property type="match status" value="2"/>
</dbReference>
<sequence length="394" mass="43469">MDNCTLVLSLQGLANASLGPYGCSWNQTPQLDEMAAAGTLFDRCVVQSDDSIKVLQSLWQSLPKEIRLSVVSDHDPTIQLAGKHDCQQVFRIPAEETDQPSEEVETTGLANLLAAGLEVLLEPPADENAARCVWLHSDFLVRHWDAPRKLLPLEEWADDGSGRQDTTEGEVETEEDMLVYSDLDNPLPVAPGFYYETVKPPQLEWTIEQDPDELLAWLHTYAAQIQLVDVLMTALLEAIEDLPIRVVLLGTSGFNLGENRRFGESNGPLHSPRLQVPFIAVGDGIPHTRCRVPCTPQAAMNALFEAEAENESGLLSPEQWAAELDPFAPAIQSRSKSGAVAITTPDWFYCQTGEEETLYVKPDDRGDVNNIASRVPDVVEKLQSFIKPPETPST</sequence>
<dbReference type="OrthoDB" id="265007at2"/>
<dbReference type="KEGG" id="rml:FF011L_28800"/>
<name>A0A517MGT7_9BACT</name>
<dbReference type="Proteomes" id="UP000320672">
    <property type="component" value="Chromosome"/>
</dbReference>
<dbReference type="EMBL" id="CP036262">
    <property type="protein sequence ID" value="QDS94102.1"/>
    <property type="molecule type" value="Genomic_DNA"/>
</dbReference>
<reference evidence="1 2" key="1">
    <citation type="submission" date="2019-02" db="EMBL/GenBank/DDBJ databases">
        <title>Deep-cultivation of Planctomycetes and their phenomic and genomic characterization uncovers novel biology.</title>
        <authorList>
            <person name="Wiegand S."/>
            <person name="Jogler M."/>
            <person name="Boedeker C."/>
            <person name="Pinto D."/>
            <person name="Vollmers J."/>
            <person name="Rivas-Marin E."/>
            <person name="Kohn T."/>
            <person name="Peeters S.H."/>
            <person name="Heuer A."/>
            <person name="Rast P."/>
            <person name="Oberbeckmann S."/>
            <person name="Bunk B."/>
            <person name="Jeske O."/>
            <person name="Meyerdierks A."/>
            <person name="Storesund J.E."/>
            <person name="Kallscheuer N."/>
            <person name="Luecker S."/>
            <person name="Lage O.M."/>
            <person name="Pohl T."/>
            <person name="Merkel B.J."/>
            <person name="Hornburger P."/>
            <person name="Mueller R.-W."/>
            <person name="Bruemmer F."/>
            <person name="Labrenz M."/>
            <person name="Spormann A.M."/>
            <person name="Op den Camp H."/>
            <person name="Overmann J."/>
            <person name="Amann R."/>
            <person name="Jetten M.S.M."/>
            <person name="Mascher T."/>
            <person name="Medema M.H."/>
            <person name="Devos D.P."/>
            <person name="Kaster A.-K."/>
            <person name="Ovreas L."/>
            <person name="Rohde M."/>
            <person name="Galperin M.Y."/>
            <person name="Jogler C."/>
        </authorList>
    </citation>
    <scope>NUCLEOTIDE SEQUENCE [LARGE SCALE GENOMIC DNA]</scope>
    <source>
        <strain evidence="1 2">FF011L</strain>
    </source>
</reference>
<evidence type="ECO:0000313" key="1">
    <source>
        <dbReference type="EMBL" id="QDS94102.1"/>
    </source>
</evidence>
<proteinExistence type="predicted"/>
<dbReference type="SUPFAM" id="SSF53649">
    <property type="entry name" value="Alkaline phosphatase-like"/>
    <property type="match status" value="1"/>
</dbReference>
<gene>
    <name evidence="1" type="ORF">FF011L_28800</name>
</gene>
<dbReference type="AlphaFoldDB" id="A0A517MGT7"/>
<evidence type="ECO:0000313" key="2">
    <source>
        <dbReference type="Proteomes" id="UP000320672"/>
    </source>
</evidence>
<accession>A0A517MGT7</accession>
<keyword evidence="2" id="KW-1185">Reference proteome</keyword>
<evidence type="ECO:0008006" key="3">
    <source>
        <dbReference type="Google" id="ProtNLM"/>
    </source>
</evidence>